<dbReference type="InterPro" id="IPR001792">
    <property type="entry name" value="Acylphosphatase-like_dom"/>
</dbReference>
<organism evidence="8 9">
    <name type="scientific">Chlamydomonas schloesseri</name>
    <dbReference type="NCBI Taxonomy" id="2026947"/>
    <lineage>
        <taxon>Eukaryota</taxon>
        <taxon>Viridiplantae</taxon>
        <taxon>Chlorophyta</taxon>
        <taxon>core chlorophytes</taxon>
        <taxon>Chlorophyceae</taxon>
        <taxon>CS clade</taxon>
        <taxon>Chlamydomonadales</taxon>
        <taxon>Chlamydomonadaceae</taxon>
        <taxon>Chlamydomonas</taxon>
    </lineage>
</organism>
<keyword evidence="3 5" id="KW-0378">Hydrolase</keyword>
<evidence type="ECO:0000256" key="3">
    <source>
        <dbReference type="ARBA" id="ARBA00022801"/>
    </source>
</evidence>
<dbReference type="OrthoDB" id="7961613at2759"/>
<keyword evidence="9" id="KW-1185">Reference proteome</keyword>
<comment type="catalytic activity">
    <reaction evidence="4 5">
        <text>an acyl phosphate + H2O = a carboxylate + phosphate + H(+)</text>
        <dbReference type="Rhea" id="RHEA:14965"/>
        <dbReference type="ChEBI" id="CHEBI:15377"/>
        <dbReference type="ChEBI" id="CHEBI:15378"/>
        <dbReference type="ChEBI" id="CHEBI:29067"/>
        <dbReference type="ChEBI" id="CHEBI:43474"/>
        <dbReference type="ChEBI" id="CHEBI:59918"/>
        <dbReference type="EC" id="3.6.1.7"/>
    </reaction>
</comment>
<sequence>MAAHAALVAVKFEVFGRVQKVFFRKYTQAEAQKLGLHGWCENTPRGTVQGELEGPPEAVRQMKTWLRTTGSPKSHIERAEFSEELPLAAYTHEEFGIRRH</sequence>
<feature type="active site" evidence="5">
    <location>
        <position position="42"/>
    </location>
</feature>
<evidence type="ECO:0000259" key="7">
    <source>
        <dbReference type="PROSITE" id="PS51160"/>
    </source>
</evidence>
<dbReference type="AlphaFoldDB" id="A0A835T7D8"/>
<dbReference type="GO" id="GO:0003998">
    <property type="term" value="F:acylphosphatase activity"/>
    <property type="evidence" value="ECO:0007669"/>
    <property type="project" value="UniProtKB-EC"/>
</dbReference>
<dbReference type="SUPFAM" id="SSF54975">
    <property type="entry name" value="Acylphosphatase/BLUF domain-like"/>
    <property type="match status" value="1"/>
</dbReference>
<accession>A0A835T7D8</accession>
<feature type="active site" evidence="5">
    <location>
        <position position="24"/>
    </location>
</feature>
<dbReference type="PANTHER" id="PTHR10029">
    <property type="entry name" value="ACYLPHOSPHATASE"/>
    <property type="match status" value="1"/>
</dbReference>
<dbReference type="Proteomes" id="UP000613740">
    <property type="component" value="Unassembled WGS sequence"/>
</dbReference>
<comment type="similarity">
    <text evidence="1 6">Belongs to the acylphosphatase family.</text>
</comment>
<dbReference type="InterPro" id="IPR020456">
    <property type="entry name" value="Acylphosphatase"/>
</dbReference>
<reference evidence="8" key="1">
    <citation type="journal article" date="2020" name="bioRxiv">
        <title>Comparative genomics of Chlamydomonas.</title>
        <authorList>
            <person name="Craig R.J."/>
            <person name="Hasan A.R."/>
            <person name="Ness R.W."/>
            <person name="Keightley P.D."/>
        </authorList>
    </citation>
    <scope>NUCLEOTIDE SEQUENCE</scope>
    <source>
        <strain evidence="8">CCAP 11/173</strain>
    </source>
</reference>
<comment type="caution">
    <text evidence="8">The sequence shown here is derived from an EMBL/GenBank/DDBJ whole genome shotgun (WGS) entry which is preliminary data.</text>
</comment>
<evidence type="ECO:0000256" key="1">
    <source>
        <dbReference type="ARBA" id="ARBA00005614"/>
    </source>
</evidence>
<dbReference type="PRINTS" id="PR00112">
    <property type="entry name" value="ACYLPHPHTASE"/>
</dbReference>
<dbReference type="FunFam" id="3.30.70.100:FF:000011">
    <property type="entry name" value="Acylphosphatase"/>
    <property type="match status" value="1"/>
</dbReference>
<dbReference type="PROSITE" id="PS51160">
    <property type="entry name" value="ACYLPHOSPHATASE_3"/>
    <property type="match status" value="1"/>
</dbReference>
<evidence type="ECO:0000313" key="8">
    <source>
        <dbReference type="EMBL" id="KAG2438377.1"/>
    </source>
</evidence>
<dbReference type="EC" id="3.6.1.7" evidence="2 5"/>
<protein>
    <recommendedName>
        <fullName evidence="2 5">acylphosphatase</fullName>
        <ecNumber evidence="2 5">3.6.1.7</ecNumber>
    </recommendedName>
</protein>
<evidence type="ECO:0000313" key="9">
    <source>
        <dbReference type="Proteomes" id="UP000613740"/>
    </source>
</evidence>
<evidence type="ECO:0000256" key="6">
    <source>
        <dbReference type="RuleBase" id="RU004168"/>
    </source>
</evidence>
<dbReference type="InterPro" id="IPR036046">
    <property type="entry name" value="Acylphosphatase-like_dom_sf"/>
</dbReference>
<dbReference type="Gene3D" id="3.30.70.100">
    <property type="match status" value="1"/>
</dbReference>
<evidence type="ECO:0000256" key="5">
    <source>
        <dbReference type="PROSITE-ProRule" id="PRU00520"/>
    </source>
</evidence>
<proteinExistence type="inferred from homology"/>
<evidence type="ECO:0000256" key="2">
    <source>
        <dbReference type="ARBA" id="ARBA00012150"/>
    </source>
</evidence>
<dbReference type="Pfam" id="PF00708">
    <property type="entry name" value="Acylphosphatase"/>
    <property type="match status" value="1"/>
</dbReference>
<feature type="domain" description="Acylphosphatase-like" evidence="7">
    <location>
        <begin position="9"/>
        <end position="99"/>
    </location>
</feature>
<name>A0A835T7D8_9CHLO</name>
<dbReference type="EMBL" id="JAEHOD010000043">
    <property type="protein sequence ID" value="KAG2438377.1"/>
    <property type="molecule type" value="Genomic_DNA"/>
</dbReference>
<dbReference type="PANTHER" id="PTHR10029:SF3">
    <property type="entry name" value="ACYLPHOSPHATASE-RELATED"/>
    <property type="match status" value="1"/>
</dbReference>
<evidence type="ECO:0000256" key="4">
    <source>
        <dbReference type="ARBA" id="ARBA00047645"/>
    </source>
</evidence>
<gene>
    <name evidence="8" type="ORF">HYH02_010832</name>
</gene>